<dbReference type="Proteomes" id="UP001550850">
    <property type="component" value="Unassembled WGS sequence"/>
</dbReference>
<organism evidence="1 2">
    <name type="scientific">Streptomyces fragilis</name>
    <dbReference type="NCBI Taxonomy" id="67301"/>
    <lineage>
        <taxon>Bacteria</taxon>
        <taxon>Bacillati</taxon>
        <taxon>Actinomycetota</taxon>
        <taxon>Actinomycetes</taxon>
        <taxon>Kitasatosporales</taxon>
        <taxon>Streptomycetaceae</taxon>
        <taxon>Streptomyces</taxon>
    </lineage>
</organism>
<reference evidence="1 2" key="1">
    <citation type="submission" date="2024-06" db="EMBL/GenBank/DDBJ databases">
        <title>The Natural Products Discovery Center: Release of the First 8490 Sequenced Strains for Exploring Actinobacteria Biosynthetic Diversity.</title>
        <authorList>
            <person name="Kalkreuter E."/>
            <person name="Kautsar S.A."/>
            <person name="Yang D."/>
            <person name="Bader C.D."/>
            <person name="Teijaro C.N."/>
            <person name="Fluegel L."/>
            <person name="Davis C.M."/>
            <person name="Simpson J.R."/>
            <person name="Lauterbach L."/>
            <person name="Steele A.D."/>
            <person name="Gui C."/>
            <person name="Meng S."/>
            <person name="Li G."/>
            <person name="Viehrig K."/>
            <person name="Ye F."/>
            <person name="Su P."/>
            <person name="Kiefer A.F."/>
            <person name="Nichols A."/>
            <person name="Cepeda A.J."/>
            <person name="Yan W."/>
            <person name="Fan B."/>
            <person name="Jiang Y."/>
            <person name="Adhikari A."/>
            <person name="Zheng C.-J."/>
            <person name="Schuster L."/>
            <person name="Cowan T.M."/>
            <person name="Smanski M.J."/>
            <person name="Chevrette M.G."/>
            <person name="De Carvalho L.P.S."/>
            <person name="Shen B."/>
        </authorList>
    </citation>
    <scope>NUCLEOTIDE SEQUENCE [LARGE SCALE GENOMIC DNA]</scope>
    <source>
        <strain evidence="1 2">NPDC038104</strain>
    </source>
</reference>
<keyword evidence="2" id="KW-1185">Reference proteome</keyword>
<dbReference type="EMBL" id="JBEZUR010000028">
    <property type="protein sequence ID" value="MEU3556158.1"/>
    <property type="molecule type" value="Genomic_DNA"/>
</dbReference>
<accession>A0ABV2YK88</accession>
<gene>
    <name evidence="1" type="ORF">AB0E65_18375</name>
</gene>
<evidence type="ECO:0000313" key="2">
    <source>
        <dbReference type="Proteomes" id="UP001550850"/>
    </source>
</evidence>
<proteinExistence type="predicted"/>
<sequence length="105" mass="11409">MYLREDTITPRLDRWIAHAFTPDRLTTTLTALAHATAAAAKAAAAGTPDEDQARRTLKECDKRLARYRAALAAGADPTVVTQWISADATTSAAWSVRSNILRART</sequence>
<name>A0ABV2YK88_9ACTN</name>
<dbReference type="RefSeq" id="WP_159105574.1">
    <property type="nucleotide sequence ID" value="NZ_BEVZ01000002.1"/>
</dbReference>
<comment type="caution">
    <text evidence="1">The sequence shown here is derived from an EMBL/GenBank/DDBJ whole genome shotgun (WGS) entry which is preliminary data.</text>
</comment>
<evidence type="ECO:0000313" key="1">
    <source>
        <dbReference type="EMBL" id="MEU3556158.1"/>
    </source>
</evidence>
<protein>
    <submittedName>
        <fullName evidence="1">Uncharacterized protein</fullName>
    </submittedName>
</protein>